<dbReference type="PANTHER" id="PTHR37540:SF9">
    <property type="entry name" value="ZN(2)-C6 FUNGAL-TYPE DOMAIN-CONTAINING PROTEIN"/>
    <property type="match status" value="1"/>
</dbReference>
<organism evidence="2">
    <name type="scientific">Bionectria ochroleuca</name>
    <name type="common">Gliocladium roseum</name>
    <dbReference type="NCBI Taxonomy" id="29856"/>
    <lineage>
        <taxon>Eukaryota</taxon>
        <taxon>Fungi</taxon>
        <taxon>Dikarya</taxon>
        <taxon>Ascomycota</taxon>
        <taxon>Pezizomycotina</taxon>
        <taxon>Sordariomycetes</taxon>
        <taxon>Hypocreomycetidae</taxon>
        <taxon>Hypocreales</taxon>
        <taxon>Bionectriaceae</taxon>
        <taxon>Clonostachys</taxon>
    </lineage>
</organism>
<dbReference type="AlphaFoldDB" id="A0A0B7KAI8"/>
<dbReference type="PANTHER" id="PTHR37540">
    <property type="entry name" value="TRANSCRIPTION FACTOR (ACR-2), PUTATIVE-RELATED-RELATED"/>
    <property type="match status" value="1"/>
</dbReference>
<dbReference type="InterPro" id="IPR021858">
    <property type="entry name" value="Fun_TF"/>
</dbReference>
<evidence type="ECO:0000256" key="1">
    <source>
        <dbReference type="ARBA" id="ARBA00023242"/>
    </source>
</evidence>
<proteinExistence type="predicted"/>
<protein>
    <submittedName>
        <fullName evidence="2">Uncharacterized protein</fullName>
    </submittedName>
</protein>
<sequence>MPAVPASFQFVDHSAIDKKARRSIRSHVMKGKNVGKVRTPRRHLAATNAVVAITSKPKDVNRTQELSISHDIDFCQARSSPKLLIQLGNELSGVKMPCSVSRHSRRFIHDFMCYVADSIYPPELCLEPYDIVTDIWIRYMFVDEAYYHCLVALSEACIGFIVQREQDSAEFTQHLTRGLQLVNAKLSGVHALSDLAICTVILLCLVSSIRKLPSQTKVHFDGLCRMINLRGGLDQLKENPFLTEKAHRLDIELALQLGCQTQLSATTKRLENLLPNYYDPVFESPSPLANAVAHGDLRVFMIAREITKVTRILNSTVPASRLYPIAFQDLVTHLTYRLLDIESVDGCQLVGAVTIAVHRGLLAFMLTFVTQISRQRQIPYPVLRSSLTEALDHPDFINNVDPATHVWLLIVAGMHVLDKTISVTWLRPRLVEVMSVIGTTDWKFCRALLDNYPWVDFLHDESASQIWRDCFGTTSLLNSKCY</sequence>
<keyword evidence="1" id="KW-0539">Nucleus</keyword>
<evidence type="ECO:0000313" key="2">
    <source>
        <dbReference type="EMBL" id="CEO51721.1"/>
    </source>
</evidence>
<reference evidence="2" key="1">
    <citation type="submission" date="2015-01" db="EMBL/GenBank/DDBJ databases">
        <authorList>
            <person name="Durling Mikael"/>
        </authorList>
    </citation>
    <scope>NUCLEOTIDE SEQUENCE</scope>
</reference>
<gene>
    <name evidence="2" type="ORF">BN869_000007779_1</name>
</gene>
<dbReference type="Pfam" id="PF11951">
    <property type="entry name" value="Fungal_trans_2"/>
    <property type="match status" value="1"/>
</dbReference>
<name>A0A0B7KAI8_BIOOC</name>
<dbReference type="EMBL" id="CDPU01000024">
    <property type="protein sequence ID" value="CEO51721.1"/>
    <property type="molecule type" value="Genomic_DNA"/>
</dbReference>
<accession>A0A0B7KAI8</accession>